<proteinExistence type="predicted"/>
<protein>
    <submittedName>
        <fullName evidence="2">Uncharacterized protein</fullName>
    </submittedName>
</protein>
<dbReference type="InterPro" id="IPR032675">
    <property type="entry name" value="LRR_dom_sf"/>
</dbReference>
<dbReference type="Proteomes" id="UP000005237">
    <property type="component" value="Unassembled WGS sequence"/>
</dbReference>
<reference evidence="3" key="1">
    <citation type="submission" date="2010-08" db="EMBL/GenBank/DDBJ databases">
        <authorList>
            <consortium name="Caenorhabditis japonica Sequencing Consortium"/>
            <person name="Wilson R.K."/>
        </authorList>
    </citation>
    <scope>NUCLEOTIDE SEQUENCE [LARGE SCALE GENOMIC DNA]</scope>
    <source>
        <strain evidence="3">DF5081</strain>
    </source>
</reference>
<dbReference type="Gene3D" id="3.80.10.10">
    <property type="entry name" value="Ribonuclease Inhibitor"/>
    <property type="match status" value="1"/>
</dbReference>
<evidence type="ECO:0000313" key="2">
    <source>
        <dbReference type="EnsemblMetazoa" id="CJA31228.1"/>
    </source>
</evidence>
<organism evidence="2 3">
    <name type="scientific">Caenorhabditis japonica</name>
    <dbReference type="NCBI Taxonomy" id="281687"/>
    <lineage>
        <taxon>Eukaryota</taxon>
        <taxon>Metazoa</taxon>
        <taxon>Ecdysozoa</taxon>
        <taxon>Nematoda</taxon>
        <taxon>Chromadorea</taxon>
        <taxon>Rhabditida</taxon>
        <taxon>Rhabditina</taxon>
        <taxon>Rhabditomorpha</taxon>
        <taxon>Rhabditoidea</taxon>
        <taxon>Rhabditidae</taxon>
        <taxon>Peloderinae</taxon>
        <taxon>Caenorhabditis</taxon>
    </lineage>
</organism>
<feature type="region of interest" description="Disordered" evidence="1">
    <location>
        <begin position="115"/>
        <end position="134"/>
    </location>
</feature>
<dbReference type="SUPFAM" id="SSF52058">
    <property type="entry name" value="L domain-like"/>
    <property type="match status" value="1"/>
</dbReference>
<reference evidence="2" key="2">
    <citation type="submission" date="2022-06" db="UniProtKB">
        <authorList>
            <consortium name="EnsemblMetazoa"/>
        </authorList>
    </citation>
    <scope>IDENTIFICATION</scope>
    <source>
        <strain evidence="2">DF5081</strain>
    </source>
</reference>
<accession>A0A8R1EAF0</accession>
<name>A0A8R1EAF0_CAEJA</name>
<evidence type="ECO:0000313" key="3">
    <source>
        <dbReference type="Proteomes" id="UP000005237"/>
    </source>
</evidence>
<keyword evidence="3" id="KW-1185">Reference proteome</keyword>
<sequence>MIFRLASCASLKPLCEFKCLETLDCRNNSVTERRVYVDFIRAQVPSIQKLDGEQMSAEIDVTKRRLSRANDLASLSRRSSLVTSSMLSWFEKEEGEVLDNVTRVSSFLEPSSVDIPTRPRRLEPLPGRRKTTDDNLGGFMLFGTKAIQHKK</sequence>
<evidence type="ECO:0000256" key="1">
    <source>
        <dbReference type="SAM" id="MobiDB-lite"/>
    </source>
</evidence>
<dbReference type="EnsemblMetazoa" id="CJA31228.1">
    <property type="protein sequence ID" value="CJA31228.1"/>
    <property type="gene ID" value="WBGene00207075"/>
</dbReference>
<dbReference type="AlphaFoldDB" id="A0A8R1EAF0"/>